<proteinExistence type="predicted"/>
<organism evidence="1 2">
    <name type="scientific">Diversispora epigaea</name>
    <dbReference type="NCBI Taxonomy" id="1348612"/>
    <lineage>
        <taxon>Eukaryota</taxon>
        <taxon>Fungi</taxon>
        <taxon>Fungi incertae sedis</taxon>
        <taxon>Mucoromycota</taxon>
        <taxon>Glomeromycotina</taxon>
        <taxon>Glomeromycetes</taxon>
        <taxon>Diversisporales</taxon>
        <taxon>Diversisporaceae</taxon>
        <taxon>Diversispora</taxon>
    </lineage>
</organism>
<name>A0A397INS8_9GLOM</name>
<dbReference type="Proteomes" id="UP000266861">
    <property type="component" value="Unassembled WGS sequence"/>
</dbReference>
<evidence type="ECO:0000313" key="1">
    <source>
        <dbReference type="EMBL" id="RHZ74814.1"/>
    </source>
</evidence>
<reference evidence="1 2" key="1">
    <citation type="submission" date="2018-08" db="EMBL/GenBank/DDBJ databases">
        <title>Genome and evolution of the arbuscular mycorrhizal fungus Diversispora epigaea (formerly Glomus versiforme) and its bacterial endosymbionts.</title>
        <authorList>
            <person name="Sun X."/>
            <person name="Fei Z."/>
            <person name="Harrison M."/>
        </authorList>
    </citation>
    <scope>NUCLEOTIDE SEQUENCE [LARGE SCALE GENOMIC DNA]</scope>
    <source>
        <strain evidence="1 2">IT104</strain>
    </source>
</reference>
<accession>A0A397INS8</accession>
<evidence type="ECO:0000313" key="2">
    <source>
        <dbReference type="Proteomes" id="UP000266861"/>
    </source>
</evidence>
<comment type="caution">
    <text evidence="1">The sequence shown here is derived from an EMBL/GenBank/DDBJ whole genome shotgun (WGS) entry which is preliminary data.</text>
</comment>
<protein>
    <submittedName>
        <fullName evidence="1">Uncharacterized protein</fullName>
    </submittedName>
</protein>
<keyword evidence="2" id="KW-1185">Reference proteome</keyword>
<dbReference type="AlphaFoldDB" id="A0A397INS8"/>
<gene>
    <name evidence="1" type="ORF">Glove_219g164</name>
</gene>
<dbReference type="EMBL" id="PQFF01000204">
    <property type="protein sequence ID" value="RHZ74814.1"/>
    <property type="molecule type" value="Genomic_DNA"/>
</dbReference>
<sequence>MKEKTLVNVFTNESVSEYLYAYSDFWLMLVMISHHTLQQLSSKSFRGSGCNNYSLSINGRHIQVAYLDVFVVLVMKKWEDIFTNVLDGEKES</sequence>